<name>E3LF10_CAERE</name>
<organism evidence="2">
    <name type="scientific">Caenorhabditis remanei</name>
    <name type="common">Caenorhabditis vulgaris</name>
    <dbReference type="NCBI Taxonomy" id="31234"/>
    <lineage>
        <taxon>Eukaryota</taxon>
        <taxon>Metazoa</taxon>
        <taxon>Ecdysozoa</taxon>
        <taxon>Nematoda</taxon>
        <taxon>Chromadorea</taxon>
        <taxon>Rhabditida</taxon>
        <taxon>Rhabditina</taxon>
        <taxon>Rhabditomorpha</taxon>
        <taxon>Rhabditoidea</taxon>
        <taxon>Rhabditidae</taxon>
        <taxon>Peloderinae</taxon>
        <taxon>Caenorhabditis</taxon>
    </lineage>
</organism>
<dbReference type="OMA" id="LECYERN"/>
<sequence>MMTSSESQRNGIKLEIEQLQTYEQNCLLGLANYEKTFQDALKVSPGSSEQLAEQTSKAAMISTYTFLYVKSLKEEKLMELEEMNKKMWNQKTSDGSSESQDEFGNNR</sequence>
<dbReference type="CTD" id="9822150"/>
<gene>
    <name evidence="1" type="ORF">CRE_02102</name>
</gene>
<dbReference type="Proteomes" id="UP000008281">
    <property type="component" value="Unassembled WGS sequence"/>
</dbReference>
<dbReference type="FunCoup" id="E3LF10">
    <property type="interactions" value="1764"/>
</dbReference>
<proteinExistence type="predicted"/>
<evidence type="ECO:0000313" key="2">
    <source>
        <dbReference type="Proteomes" id="UP000008281"/>
    </source>
</evidence>
<dbReference type="EMBL" id="DS268408">
    <property type="protein sequence ID" value="EFO86259.1"/>
    <property type="molecule type" value="Genomic_DNA"/>
</dbReference>
<reference evidence="1" key="1">
    <citation type="submission" date="2007-07" db="EMBL/GenBank/DDBJ databases">
        <title>PCAP assembly of the Caenorhabditis remanei genome.</title>
        <authorList>
            <consortium name="The Caenorhabditis remanei Sequencing Consortium"/>
            <person name="Wilson R.K."/>
        </authorList>
    </citation>
    <scope>NUCLEOTIDE SEQUENCE [LARGE SCALE GENOMIC DNA]</scope>
    <source>
        <strain evidence="1">PB4641</strain>
    </source>
</reference>
<protein>
    <submittedName>
        <fullName evidence="1">Uncharacterized protein</fullName>
    </submittedName>
</protein>
<accession>E3LF10</accession>
<dbReference type="OrthoDB" id="5879850at2759"/>
<evidence type="ECO:0000313" key="1">
    <source>
        <dbReference type="EMBL" id="EFO86259.1"/>
    </source>
</evidence>
<dbReference type="KEGG" id="crq:GCK72_005265"/>
<dbReference type="HOGENOM" id="CLU_172749_0_0_1"/>
<dbReference type="RefSeq" id="XP_003117393.2">
    <property type="nucleotide sequence ID" value="XM_003117345.2"/>
</dbReference>
<dbReference type="eggNOG" id="ENOG502TIZX">
    <property type="taxonomic scope" value="Eukaryota"/>
</dbReference>
<dbReference type="AlphaFoldDB" id="E3LF10"/>
<dbReference type="GeneID" id="9822150"/>
<keyword evidence="2" id="KW-1185">Reference proteome</keyword>